<evidence type="ECO:0000313" key="1">
    <source>
        <dbReference type="EMBL" id="GKV17005.1"/>
    </source>
</evidence>
<protein>
    <submittedName>
        <fullName evidence="1">Uncharacterized protein</fullName>
    </submittedName>
</protein>
<keyword evidence="2" id="KW-1185">Reference proteome</keyword>
<proteinExistence type="predicted"/>
<comment type="caution">
    <text evidence="1">The sequence shown here is derived from an EMBL/GenBank/DDBJ whole genome shotgun (WGS) entry which is preliminary data.</text>
</comment>
<accession>A0AAV5K3F8</accession>
<evidence type="ECO:0000313" key="2">
    <source>
        <dbReference type="Proteomes" id="UP001054252"/>
    </source>
</evidence>
<dbReference type="Proteomes" id="UP001054252">
    <property type="component" value="Unassembled WGS sequence"/>
</dbReference>
<sequence>MDGRFWFPALSRPREDCKYCLQQGKEVQQERSKEKDE</sequence>
<gene>
    <name evidence="1" type="ORF">SLEP1_g27565</name>
</gene>
<dbReference type="AlphaFoldDB" id="A0AAV5K3F8"/>
<name>A0AAV5K3F8_9ROSI</name>
<dbReference type="EMBL" id="BPVZ01000046">
    <property type="protein sequence ID" value="GKV17005.1"/>
    <property type="molecule type" value="Genomic_DNA"/>
</dbReference>
<reference evidence="1 2" key="1">
    <citation type="journal article" date="2021" name="Commun. Biol.">
        <title>The genome of Shorea leprosula (Dipterocarpaceae) highlights the ecological relevance of drought in aseasonal tropical rainforests.</title>
        <authorList>
            <person name="Ng K.K.S."/>
            <person name="Kobayashi M.J."/>
            <person name="Fawcett J.A."/>
            <person name="Hatakeyama M."/>
            <person name="Paape T."/>
            <person name="Ng C.H."/>
            <person name="Ang C.C."/>
            <person name="Tnah L.H."/>
            <person name="Lee C.T."/>
            <person name="Nishiyama T."/>
            <person name="Sese J."/>
            <person name="O'Brien M.J."/>
            <person name="Copetti D."/>
            <person name="Mohd Noor M.I."/>
            <person name="Ong R.C."/>
            <person name="Putra M."/>
            <person name="Sireger I.Z."/>
            <person name="Indrioko S."/>
            <person name="Kosugi Y."/>
            <person name="Izuno A."/>
            <person name="Isagi Y."/>
            <person name="Lee S.L."/>
            <person name="Shimizu K.K."/>
        </authorList>
    </citation>
    <scope>NUCLEOTIDE SEQUENCE [LARGE SCALE GENOMIC DNA]</scope>
    <source>
        <strain evidence="1">214</strain>
    </source>
</reference>
<organism evidence="1 2">
    <name type="scientific">Rubroshorea leprosula</name>
    <dbReference type="NCBI Taxonomy" id="152421"/>
    <lineage>
        <taxon>Eukaryota</taxon>
        <taxon>Viridiplantae</taxon>
        <taxon>Streptophyta</taxon>
        <taxon>Embryophyta</taxon>
        <taxon>Tracheophyta</taxon>
        <taxon>Spermatophyta</taxon>
        <taxon>Magnoliopsida</taxon>
        <taxon>eudicotyledons</taxon>
        <taxon>Gunneridae</taxon>
        <taxon>Pentapetalae</taxon>
        <taxon>rosids</taxon>
        <taxon>malvids</taxon>
        <taxon>Malvales</taxon>
        <taxon>Dipterocarpaceae</taxon>
        <taxon>Rubroshorea</taxon>
    </lineage>
</organism>